<sequence>MVKRAGGERCRYLSRPEEWYIAGLGPFRLEPGPQATPTLYVTQLASCAIAMGEFTRTSATATHSPGFRPQRNGANQKRRSGWGVPGDRRHRRLSAPNPPSSVIAAVDAGARGRVRAAGAERCRAMQSEWGCPARTSGPKLPGAAVHHSAEWQPVAP</sequence>
<protein>
    <submittedName>
        <fullName evidence="2">Uncharacterized protein</fullName>
    </submittedName>
</protein>
<evidence type="ECO:0000256" key="1">
    <source>
        <dbReference type="SAM" id="MobiDB-lite"/>
    </source>
</evidence>
<organism evidence="2 3">
    <name type="scientific">Polyplosphaeria fusca</name>
    <dbReference type="NCBI Taxonomy" id="682080"/>
    <lineage>
        <taxon>Eukaryota</taxon>
        <taxon>Fungi</taxon>
        <taxon>Dikarya</taxon>
        <taxon>Ascomycota</taxon>
        <taxon>Pezizomycotina</taxon>
        <taxon>Dothideomycetes</taxon>
        <taxon>Pleosporomycetidae</taxon>
        <taxon>Pleosporales</taxon>
        <taxon>Tetraplosphaeriaceae</taxon>
        <taxon>Polyplosphaeria</taxon>
    </lineage>
</organism>
<accession>A0A9P4V323</accession>
<proteinExistence type="predicted"/>
<name>A0A9P4V323_9PLEO</name>
<evidence type="ECO:0000313" key="2">
    <source>
        <dbReference type="EMBL" id="KAF2736199.1"/>
    </source>
</evidence>
<keyword evidence="3" id="KW-1185">Reference proteome</keyword>
<gene>
    <name evidence="2" type="ORF">EJ04DRAFT_172414</name>
</gene>
<dbReference type="Proteomes" id="UP000799444">
    <property type="component" value="Unassembled WGS sequence"/>
</dbReference>
<evidence type="ECO:0000313" key="3">
    <source>
        <dbReference type="Proteomes" id="UP000799444"/>
    </source>
</evidence>
<reference evidence="2" key="1">
    <citation type="journal article" date="2020" name="Stud. Mycol.">
        <title>101 Dothideomycetes genomes: a test case for predicting lifestyles and emergence of pathogens.</title>
        <authorList>
            <person name="Haridas S."/>
            <person name="Albert R."/>
            <person name="Binder M."/>
            <person name="Bloem J."/>
            <person name="Labutti K."/>
            <person name="Salamov A."/>
            <person name="Andreopoulos B."/>
            <person name="Baker S."/>
            <person name="Barry K."/>
            <person name="Bills G."/>
            <person name="Bluhm B."/>
            <person name="Cannon C."/>
            <person name="Castanera R."/>
            <person name="Culley D."/>
            <person name="Daum C."/>
            <person name="Ezra D."/>
            <person name="Gonzalez J."/>
            <person name="Henrissat B."/>
            <person name="Kuo A."/>
            <person name="Liang C."/>
            <person name="Lipzen A."/>
            <person name="Lutzoni F."/>
            <person name="Magnuson J."/>
            <person name="Mondo S."/>
            <person name="Nolan M."/>
            <person name="Ohm R."/>
            <person name="Pangilinan J."/>
            <person name="Park H.-J."/>
            <person name="Ramirez L."/>
            <person name="Alfaro M."/>
            <person name="Sun H."/>
            <person name="Tritt A."/>
            <person name="Yoshinaga Y."/>
            <person name="Zwiers L.-H."/>
            <person name="Turgeon B."/>
            <person name="Goodwin S."/>
            <person name="Spatafora J."/>
            <person name="Crous P."/>
            <person name="Grigoriev I."/>
        </authorList>
    </citation>
    <scope>NUCLEOTIDE SEQUENCE</scope>
    <source>
        <strain evidence="2">CBS 125425</strain>
    </source>
</reference>
<dbReference type="AlphaFoldDB" id="A0A9P4V323"/>
<feature type="region of interest" description="Disordered" evidence="1">
    <location>
        <begin position="59"/>
        <end position="102"/>
    </location>
</feature>
<feature type="region of interest" description="Disordered" evidence="1">
    <location>
        <begin position="133"/>
        <end position="156"/>
    </location>
</feature>
<comment type="caution">
    <text evidence="2">The sequence shown here is derived from an EMBL/GenBank/DDBJ whole genome shotgun (WGS) entry which is preliminary data.</text>
</comment>
<dbReference type="EMBL" id="ML996127">
    <property type="protein sequence ID" value="KAF2736199.1"/>
    <property type="molecule type" value="Genomic_DNA"/>
</dbReference>